<keyword evidence="9" id="KW-1133">Transmembrane helix</keyword>
<proteinExistence type="predicted"/>
<dbReference type="Gene3D" id="3.40.50.2300">
    <property type="match status" value="2"/>
</dbReference>
<dbReference type="GO" id="GO:0030295">
    <property type="term" value="F:protein kinase activator activity"/>
    <property type="evidence" value="ECO:0007669"/>
    <property type="project" value="TreeGrafter"/>
</dbReference>
<evidence type="ECO:0000256" key="8">
    <source>
        <dbReference type="SAM" id="Coils"/>
    </source>
</evidence>
<evidence type="ECO:0000256" key="1">
    <source>
        <dbReference type="ARBA" id="ARBA00000085"/>
    </source>
</evidence>
<dbReference type="Pfam" id="PF02518">
    <property type="entry name" value="HATPase_c"/>
    <property type="match status" value="1"/>
</dbReference>
<keyword evidence="7" id="KW-0902">Two-component regulatory system</keyword>
<dbReference type="AlphaFoldDB" id="A0A8J7L3C3"/>
<dbReference type="Pfam" id="PF04392">
    <property type="entry name" value="ABC_sub_bind"/>
    <property type="match status" value="1"/>
</dbReference>
<sequence length="800" mass="92408">MRMKFQYKFIIKNIVLFLCLILFGIYSNSMIVTAENLEKKDVLIINSYQNGLSWTDQEEEGIIEILHKANFKSSIYIEYMDWKNYPTKDNLELFYSQLNYKYANKHLDIIITTDDAALEFALKNREKLFPNTPIVFSGVNERGVQSLLEGFSDVTGVVESIDAEKTIEAALKINPDLKEIAVVFDNTESGISTGELTIQEIHRIAPDVKVTALNDGSYTDILNQIDLISKDSAILITTYYMDDEGVVVGFEDFTEMISQRSRVPVYHLYEFGMNHGAIGGSMLSGKLQGEKAAGLAVKILQGVSIDKLPMVKEKTTRYIFDYNQLIRFSIPETSLPRESQILNKPFSFIDTYRDLVITTLLIILTLVTFILILLYYLRKVSKMKKELYNNHVELTNLYDDLTASDEELRQQFDELSAMQINLMVSEERYSQLFDRMLNGFVVFDPILDRNNRLVDVRFIAVNSSFEHQTQLKRDKIIGKSWNQVFPIRIKDLEKLEEVLTTGNARRFETYFLGYQMHFLVNAFRIDNNQIGIVIENITEYKKAIEEIGKLNAELEQRVAMRTRDLQHAMQELEAFAYTVSHDLKSPLRAVDSYSKIILEDYQDELKEEVIRMLFHVRNICSEMIDMINKLLQYSTTSKKELHLEPVDCNELFATSYHQLKCSVPERRIEFKVETGLPTVLADRTMLKQVLNNILSNSFKFTKNRDIAYINVGANITENEYVFYVKDNGVGFDRNYSEKLFGLFQRLHTSDEFEGSGIGLITIKKIIEKHGGRTWIEGELDKGATVYFTLPNKWSEDMKSN</sequence>
<reference evidence="11" key="1">
    <citation type="submission" date="2020-12" db="EMBL/GenBank/DDBJ databases">
        <title>M. sibirica DSM 26468T genome.</title>
        <authorList>
            <person name="Thieme N."/>
            <person name="Rettenmaier R."/>
            <person name="Zverlov V."/>
            <person name="Liebl W."/>
        </authorList>
    </citation>
    <scope>NUCLEOTIDE SEQUENCE</scope>
    <source>
        <strain evidence="11">DSM 26468</strain>
    </source>
</reference>
<evidence type="ECO:0000256" key="3">
    <source>
        <dbReference type="ARBA" id="ARBA00012438"/>
    </source>
</evidence>
<feature type="coiled-coil region" evidence="8">
    <location>
        <begin position="537"/>
        <end position="571"/>
    </location>
</feature>
<dbReference type="Proteomes" id="UP000623269">
    <property type="component" value="Unassembled WGS sequence"/>
</dbReference>
<name>A0A8J7L3C3_9FIRM</name>
<dbReference type="GO" id="GO:0007234">
    <property type="term" value="P:osmosensory signaling via phosphorelay pathway"/>
    <property type="evidence" value="ECO:0007669"/>
    <property type="project" value="TreeGrafter"/>
</dbReference>
<dbReference type="RefSeq" id="WP_197662518.1">
    <property type="nucleotide sequence ID" value="NZ_JAEAGR010000019.1"/>
</dbReference>
<dbReference type="InterPro" id="IPR003661">
    <property type="entry name" value="HisK_dim/P_dom"/>
</dbReference>
<dbReference type="InterPro" id="IPR050351">
    <property type="entry name" value="BphY/WalK/GraS-like"/>
</dbReference>
<dbReference type="GO" id="GO:0000156">
    <property type="term" value="F:phosphorelay response regulator activity"/>
    <property type="evidence" value="ECO:0007669"/>
    <property type="project" value="TreeGrafter"/>
</dbReference>
<dbReference type="SMART" id="SM00387">
    <property type="entry name" value="HATPase_c"/>
    <property type="match status" value="1"/>
</dbReference>
<dbReference type="Gene3D" id="1.10.287.130">
    <property type="match status" value="1"/>
</dbReference>
<dbReference type="SUPFAM" id="SSF55785">
    <property type="entry name" value="PYP-like sensor domain (PAS domain)"/>
    <property type="match status" value="1"/>
</dbReference>
<dbReference type="PROSITE" id="PS50109">
    <property type="entry name" value="HIS_KIN"/>
    <property type="match status" value="1"/>
</dbReference>
<dbReference type="EMBL" id="JAEAGR010000019">
    <property type="protein sequence ID" value="MBH1942263.1"/>
    <property type="molecule type" value="Genomic_DNA"/>
</dbReference>
<dbReference type="EC" id="2.7.13.3" evidence="3"/>
<evidence type="ECO:0000256" key="6">
    <source>
        <dbReference type="ARBA" id="ARBA00022777"/>
    </source>
</evidence>
<dbReference type="InterPro" id="IPR036097">
    <property type="entry name" value="HisK_dim/P_sf"/>
</dbReference>
<evidence type="ECO:0000259" key="10">
    <source>
        <dbReference type="PROSITE" id="PS50109"/>
    </source>
</evidence>
<evidence type="ECO:0000313" key="12">
    <source>
        <dbReference type="Proteomes" id="UP000623269"/>
    </source>
</evidence>
<comment type="subcellular location">
    <subcellularLocation>
        <location evidence="2">Membrane</location>
    </subcellularLocation>
</comment>
<gene>
    <name evidence="11" type="ORF">I5677_15285</name>
</gene>
<feature type="domain" description="Histidine kinase" evidence="10">
    <location>
        <begin position="578"/>
        <end position="793"/>
    </location>
</feature>
<comment type="catalytic activity">
    <reaction evidence="1">
        <text>ATP + protein L-histidine = ADP + protein N-phospho-L-histidine.</text>
        <dbReference type="EC" id="2.7.13.3"/>
    </reaction>
</comment>
<dbReference type="SUPFAM" id="SSF47384">
    <property type="entry name" value="Homodimeric domain of signal transducing histidine kinase"/>
    <property type="match status" value="1"/>
</dbReference>
<dbReference type="InterPro" id="IPR035965">
    <property type="entry name" value="PAS-like_dom_sf"/>
</dbReference>
<protein>
    <recommendedName>
        <fullName evidence="3">histidine kinase</fullName>
        <ecNumber evidence="3">2.7.13.3</ecNumber>
    </recommendedName>
</protein>
<evidence type="ECO:0000256" key="9">
    <source>
        <dbReference type="SAM" id="Phobius"/>
    </source>
</evidence>
<dbReference type="PRINTS" id="PR00344">
    <property type="entry name" value="BCTRLSENSOR"/>
</dbReference>
<dbReference type="InterPro" id="IPR004358">
    <property type="entry name" value="Sig_transdc_His_kin-like_C"/>
</dbReference>
<dbReference type="InterPro" id="IPR003594">
    <property type="entry name" value="HATPase_dom"/>
</dbReference>
<evidence type="ECO:0000256" key="7">
    <source>
        <dbReference type="ARBA" id="ARBA00023012"/>
    </source>
</evidence>
<keyword evidence="8" id="KW-0175">Coiled coil</keyword>
<dbReference type="Gene3D" id="3.30.565.10">
    <property type="entry name" value="Histidine kinase-like ATPase, C-terminal domain"/>
    <property type="match status" value="1"/>
</dbReference>
<dbReference type="InterPro" id="IPR036890">
    <property type="entry name" value="HATPase_C_sf"/>
</dbReference>
<dbReference type="FunFam" id="3.30.565.10:FF:000006">
    <property type="entry name" value="Sensor histidine kinase WalK"/>
    <property type="match status" value="1"/>
</dbReference>
<keyword evidence="9" id="KW-0812">Transmembrane</keyword>
<accession>A0A8J7L3C3</accession>
<dbReference type="InterPro" id="IPR007487">
    <property type="entry name" value="ABC_transpt-TYRBP-like"/>
</dbReference>
<dbReference type="PANTHER" id="PTHR42878">
    <property type="entry name" value="TWO-COMPONENT HISTIDINE KINASE"/>
    <property type="match status" value="1"/>
</dbReference>
<keyword evidence="9" id="KW-0472">Membrane</keyword>
<evidence type="ECO:0000256" key="4">
    <source>
        <dbReference type="ARBA" id="ARBA00022553"/>
    </source>
</evidence>
<dbReference type="GO" id="GO:0000155">
    <property type="term" value="F:phosphorelay sensor kinase activity"/>
    <property type="evidence" value="ECO:0007669"/>
    <property type="project" value="InterPro"/>
</dbReference>
<keyword evidence="12" id="KW-1185">Reference proteome</keyword>
<evidence type="ECO:0000256" key="2">
    <source>
        <dbReference type="ARBA" id="ARBA00004370"/>
    </source>
</evidence>
<organism evidence="11 12">
    <name type="scientific">Mobilitalea sibirica</name>
    <dbReference type="NCBI Taxonomy" id="1462919"/>
    <lineage>
        <taxon>Bacteria</taxon>
        <taxon>Bacillati</taxon>
        <taxon>Bacillota</taxon>
        <taxon>Clostridia</taxon>
        <taxon>Lachnospirales</taxon>
        <taxon>Lachnospiraceae</taxon>
        <taxon>Mobilitalea</taxon>
    </lineage>
</organism>
<feature type="transmembrane region" description="Helical" evidence="9">
    <location>
        <begin position="355"/>
        <end position="377"/>
    </location>
</feature>
<dbReference type="CDD" id="cd00082">
    <property type="entry name" value="HisKA"/>
    <property type="match status" value="1"/>
</dbReference>
<dbReference type="Gene3D" id="3.30.450.20">
    <property type="entry name" value="PAS domain"/>
    <property type="match status" value="1"/>
</dbReference>
<keyword evidence="5" id="KW-0808">Transferase</keyword>
<evidence type="ECO:0000256" key="5">
    <source>
        <dbReference type="ARBA" id="ARBA00022679"/>
    </source>
</evidence>
<evidence type="ECO:0000313" key="11">
    <source>
        <dbReference type="EMBL" id="MBH1942263.1"/>
    </source>
</evidence>
<dbReference type="SUPFAM" id="SSF55874">
    <property type="entry name" value="ATPase domain of HSP90 chaperone/DNA topoisomerase II/histidine kinase"/>
    <property type="match status" value="1"/>
</dbReference>
<keyword evidence="4" id="KW-0597">Phosphoprotein</keyword>
<dbReference type="GO" id="GO:0016020">
    <property type="term" value="C:membrane"/>
    <property type="evidence" value="ECO:0007669"/>
    <property type="project" value="UniProtKB-SubCell"/>
</dbReference>
<dbReference type="InterPro" id="IPR005467">
    <property type="entry name" value="His_kinase_dom"/>
</dbReference>
<keyword evidence="6" id="KW-0418">Kinase</keyword>
<comment type="caution">
    <text evidence="11">The sequence shown here is derived from an EMBL/GenBank/DDBJ whole genome shotgun (WGS) entry which is preliminary data.</text>
</comment>
<dbReference type="SMART" id="SM00388">
    <property type="entry name" value="HisKA"/>
    <property type="match status" value="1"/>
</dbReference>
<dbReference type="PANTHER" id="PTHR42878:SF15">
    <property type="entry name" value="BACTERIOPHYTOCHROME"/>
    <property type="match status" value="1"/>
</dbReference>